<feature type="short sequence motif" description="DGA/G" evidence="4">
    <location>
        <begin position="226"/>
        <end position="228"/>
    </location>
</feature>
<feature type="short sequence motif" description="GXSXG" evidence="4">
    <location>
        <begin position="103"/>
        <end position="107"/>
    </location>
</feature>
<feature type="domain" description="PNPLA" evidence="5">
    <location>
        <begin position="72"/>
        <end position="239"/>
    </location>
</feature>
<feature type="active site" description="Nucleophile" evidence="4">
    <location>
        <position position="105"/>
    </location>
</feature>
<evidence type="ECO:0000256" key="3">
    <source>
        <dbReference type="ARBA" id="ARBA00023098"/>
    </source>
</evidence>
<dbReference type="OrthoDB" id="421051at2759"/>
<dbReference type="SUPFAM" id="SSF52151">
    <property type="entry name" value="FabD/lysophospholipase-like"/>
    <property type="match status" value="1"/>
</dbReference>
<comment type="caution">
    <text evidence="6">The sequence shown here is derived from an EMBL/GenBank/DDBJ whole genome shotgun (WGS) entry which is preliminary data.</text>
</comment>
<feature type="active site" description="Proton acceptor" evidence="4">
    <location>
        <position position="226"/>
    </location>
</feature>
<dbReference type="STRING" id="48709.A0A1D2MMR2"/>
<accession>A0A1D2MMR2</accession>
<keyword evidence="3 4" id="KW-0443">Lipid metabolism</keyword>
<protein>
    <submittedName>
        <fullName evidence="6">Patatin-like phospholipase domain-containing protein 7</fullName>
    </submittedName>
</protein>
<dbReference type="AlphaFoldDB" id="A0A1D2MMR2"/>
<evidence type="ECO:0000313" key="6">
    <source>
        <dbReference type="EMBL" id="ODM94319.1"/>
    </source>
</evidence>
<organism evidence="6 7">
    <name type="scientific">Orchesella cincta</name>
    <name type="common">Springtail</name>
    <name type="synonym">Podura cincta</name>
    <dbReference type="NCBI Taxonomy" id="48709"/>
    <lineage>
        <taxon>Eukaryota</taxon>
        <taxon>Metazoa</taxon>
        <taxon>Ecdysozoa</taxon>
        <taxon>Arthropoda</taxon>
        <taxon>Hexapoda</taxon>
        <taxon>Collembola</taxon>
        <taxon>Entomobryomorpha</taxon>
        <taxon>Entomobryoidea</taxon>
        <taxon>Orchesellidae</taxon>
        <taxon>Orchesellinae</taxon>
        <taxon>Orchesella</taxon>
    </lineage>
</organism>
<evidence type="ECO:0000259" key="5">
    <source>
        <dbReference type="PROSITE" id="PS51635"/>
    </source>
</evidence>
<dbReference type="GO" id="GO:0005783">
    <property type="term" value="C:endoplasmic reticulum"/>
    <property type="evidence" value="ECO:0007669"/>
    <property type="project" value="TreeGrafter"/>
</dbReference>
<dbReference type="InterPro" id="IPR002641">
    <property type="entry name" value="PNPLA_dom"/>
</dbReference>
<reference evidence="6 7" key="1">
    <citation type="journal article" date="2016" name="Genome Biol. Evol.">
        <title>Gene Family Evolution Reflects Adaptation to Soil Environmental Stressors in the Genome of the Collembolan Orchesella cincta.</title>
        <authorList>
            <person name="Faddeeva-Vakhrusheva A."/>
            <person name="Derks M.F."/>
            <person name="Anvar S.Y."/>
            <person name="Agamennone V."/>
            <person name="Suring W."/>
            <person name="Smit S."/>
            <person name="van Straalen N.M."/>
            <person name="Roelofs D."/>
        </authorList>
    </citation>
    <scope>NUCLEOTIDE SEQUENCE [LARGE SCALE GENOMIC DNA]</scope>
    <source>
        <tissue evidence="6">Mixed pool</tissue>
    </source>
</reference>
<dbReference type="InterPro" id="IPR016035">
    <property type="entry name" value="Acyl_Trfase/lysoPLipase"/>
</dbReference>
<feature type="short sequence motif" description="GXGXXG" evidence="4">
    <location>
        <begin position="76"/>
        <end position="81"/>
    </location>
</feature>
<dbReference type="EMBL" id="LJIJ01000826">
    <property type="protein sequence ID" value="ODM94319.1"/>
    <property type="molecule type" value="Genomic_DNA"/>
</dbReference>
<dbReference type="GO" id="GO:0004622">
    <property type="term" value="F:phosphatidylcholine lysophospholipase activity"/>
    <property type="evidence" value="ECO:0007669"/>
    <property type="project" value="TreeGrafter"/>
</dbReference>
<gene>
    <name evidence="6" type="ORF">Ocin01_12367</name>
</gene>
<dbReference type="GO" id="GO:0016042">
    <property type="term" value="P:lipid catabolic process"/>
    <property type="evidence" value="ECO:0007669"/>
    <property type="project" value="UniProtKB-UniRule"/>
</dbReference>
<dbReference type="Pfam" id="PF01734">
    <property type="entry name" value="Patatin"/>
    <property type="match status" value="1"/>
</dbReference>
<evidence type="ECO:0000256" key="4">
    <source>
        <dbReference type="PROSITE-ProRule" id="PRU01161"/>
    </source>
</evidence>
<keyword evidence="7" id="KW-1185">Reference proteome</keyword>
<name>A0A1D2MMR2_ORCCI</name>
<evidence type="ECO:0000256" key="1">
    <source>
        <dbReference type="ARBA" id="ARBA00022801"/>
    </source>
</evidence>
<dbReference type="Proteomes" id="UP000094527">
    <property type="component" value="Unassembled WGS sequence"/>
</dbReference>
<dbReference type="InterPro" id="IPR050301">
    <property type="entry name" value="NTE"/>
</dbReference>
<dbReference type="PANTHER" id="PTHR14226">
    <property type="entry name" value="NEUROPATHY TARGET ESTERASE/SWISS CHEESE D.MELANOGASTER"/>
    <property type="match status" value="1"/>
</dbReference>
<evidence type="ECO:0000256" key="2">
    <source>
        <dbReference type="ARBA" id="ARBA00022963"/>
    </source>
</evidence>
<sequence>MAPVKAVDSTTFPRSYARQCISIHERKEPGGFRYSFRAKAAIKKYLRGTKHPDKHSDFARVVRWITGQSVGLVLGGGGAKGAAHIGVLKYLNELDIPLDYIGGVSIGSFIGAIYAIYENFQVVEYKAKELWKELKNPFRYFRDLALPPLTPAFRGSGFNGFIMYSFGNIQMEDLYIPFFCVSTDLNASCARTHMSGDLWFYVRASMTISEVLPAQINQFDNHLLMDGGYSDLVPAMAMRKLGIKYLIAINIGDDRLVNTFNIGYHVSGLHCLFQNLLPYSTKGIPRRDDYWEAVLSCSARNFIQILKAMDEYCIYIRPAINGYNSMDFKSYEEIKTLGYNSTKFKFGSLKVQNLPVHVIWYLLRFYTYPAIAPSQSQLLAGFSDEDWAFAVNLMSKTQMFQRASNTFLEMNLTPYLTDLMEARSYLTNIINQKEITSINLHVPVLENFFRDDERLDLVHAIARMKEWTYMEDFETIVKETSVDKEVNLRAKTNLKIAASTTLDLKNARAKTHMTTEAEVNDDLVMWTARQSFSIKDLFKADPTLFRAGGSFMHLQMGKEKRNSNDNEDDEEGFERYSEAAFIHKKVHTDTNNTVSSSSALSLHSIAARFAKAKAANVKDTGKPAKLGQTLTDFRKRASKADGSKDSMPPRKLVPIMTLKQLRRSFESQGLTQL</sequence>
<proteinExistence type="predicted"/>
<dbReference type="PROSITE" id="PS51635">
    <property type="entry name" value="PNPLA"/>
    <property type="match status" value="1"/>
</dbReference>
<keyword evidence="1 4" id="KW-0378">Hydrolase</keyword>
<keyword evidence="2 4" id="KW-0442">Lipid degradation</keyword>
<dbReference type="Gene3D" id="3.40.1090.10">
    <property type="entry name" value="Cytosolic phospholipase A2 catalytic domain"/>
    <property type="match status" value="2"/>
</dbReference>
<dbReference type="PANTHER" id="PTHR14226:SF29">
    <property type="entry name" value="NEUROPATHY TARGET ESTERASE SWS"/>
    <property type="match status" value="1"/>
</dbReference>
<evidence type="ECO:0000313" key="7">
    <source>
        <dbReference type="Proteomes" id="UP000094527"/>
    </source>
</evidence>